<dbReference type="Proteomes" id="UP000784294">
    <property type="component" value="Unassembled WGS sequence"/>
</dbReference>
<dbReference type="EMBL" id="CAAALY010254088">
    <property type="protein sequence ID" value="VEL37127.1"/>
    <property type="molecule type" value="Genomic_DNA"/>
</dbReference>
<dbReference type="AlphaFoldDB" id="A0A448XHW8"/>
<organism evidence="2 3">
    <name type="scientific">Protopolystoma xenopodis</name>
    <dbReference type="NCBI Taxonomy" id="117903"/>
    <lineage>
        <taxon>Eukaryota</taxon>
        <taxon>Metazoa</taxon>
        <taxon>Spiralia</taxon>
        <taxon>Lophotrochozoa</taxon>
        <taxon>Platyhelminthes</taxon>
        <taxon>Monogenea</taxon>
        <taxon>Polyopisthocotylea</taxon>
        <taxon>Polystomatidea</taxon>
        <taxon>Polystomatidae</taxon>
        <taxon>Protopolystoma</taxon>
    </lineage>
</organism>
<keyword evidence="3" id="KW-1185">Reference proteome</keyword>
<feature type="region of interest" description="Disordered" evidence="1">
    <location>
        <begin position="26"/>
        <end position="60"/>
    </location>
</feature>
<feature type="compositionally biased region" description="Low complexity" evidence="1">
    <location>
        <begin position="50"/>
        <end position="60"/>
    </location>
</feature>
<name>A0A448XHW8_9PLAT</name>
<evidence type="ECO:0000256" key="1">
    <source>
        <dbReference type="SAM" id="MobiDB-lite"/>
    </source>
</evidence>
<accession>A0A448XHW8</accession>
<evidence type="ECO:0000313" key="2">
    <source>
        <dbReference type="EMBL" id="VEL37127.1"/>
    </source>
</evidence>
<comment type="caution">
    <text evidence="2">The sequence shown here is derived from an EMBL/GenBank/DDBJ whole genome shotgun (WGS) entry which is preliminary data.</text>
</comment>
<reference evidence="2" key="1">
    <citation type="submission" date="2018-11" db="EMBL/GenBank/DDBJ databases">
        <authorList>
            <consortium name="Pathogen Informatics"/>
        </authorList>
    </citation>
    <scope>NUCLEOTIDE SEQUENCE</scope>
</reference>
<sequence length="285" mass="30451">MEEGKWSRKEHRPLSDFFVGSLPLARGGASRQRRQAARVEETCSAGPSQAPTEPAAASSEAVEELTAATVLARRDEPLEEQPTTSECLLPSFTGLQLVRFTRGDLFKAVARHLPAQPAPTGCDLEGDADADWLERRLLDSGCIRLDETRPAGFAVDLTNLLPESSSTPGDEPTVGRRRRAAMAVAAQCPEGGVPLRHLAYLVVCEADSLGTAAPGRPTHRCSLQTVLRPAAVRRLADDSAGLVGCPLLGRFGQSPTTPLTLADLIAFAIRRLDELPEDLLVASTS</sequence>
<protein>
    <submittedName>
        <fullName evidence="2">Uncharacterized protein</fullName>
    </submittedName>
</protein>
<evidence type="ECO:0000313" key="3">
    <source>
        <dbReference type="Proteomes" id="UP000784294"/>
    </source>
</evidence>
<gene>
    <name evidence="2" type="ORF">PXEA_LOCUS30567</name>
</gene>
<proteinExistence type="predicted"/>